<proteinExistence type="predicted"/>
<reference evidence="2 3" key="1">
    <citation type="submission" date="2018-08" db="EMBL/GenBank/DDBJ databases">
        <title>A genome reference for cultivated species of the human gut microbiota.</title>
        <authorList>
            <person name="Zou Y."/>
            <person name="Xue W."/>
            <person name="Luo G."/>
        </authorList>
    </citation>
    <scope>NUCLEOTIDE SEQUENCE [LARGE SCALE GENOMIC DNA]</scope>
    <source>
        <strain evidence="2 3">AM25-6</strain>
    </source>
</reference>
<feature type="compositionally biased region" description="Acidic residues" evidence="1">
    <location>
        <begin position="1"/>
        <end position="58"/>
    </location>
</feature>
<dbReference type="RefSeq" id="WP_117532438.1">
    <property type="nucleotide sequence ID" value="NZ_QUSM01000004.1"/>
</dbReference>
<evidence type="ECO:0008006" key="4">
    <source>
        <dbReference type="Google" id="ProtNLM"/>
    </source>
</evidence>
<dbReference type="Proteomes" id="UP000261212">
    <property type="component" value="Unassembled WGS sequence"/>
</dbReference>
<feature type="region of interest" description="Disordered" evidence="1">
    <location>
        <begin position="1"/>
        <end position="64"/>
    </location>
</feature>
<organism evidence="2 3">
    <name type="scientific">Anaerofustis stercorihominis</name>
    <dbReference type="NCBI Taxonomy" id="214853"/>
    <lineage>
        <taxon>Bacteria</taxon>
        <taxon>Bacillati</taxon>
        <taxon>Bacillota</taxon>
        <taxon>Clostridia</taxon>
        <taxon>Eubacteriales</taxon>
        <taxon>Eubacteriaceae</taxon>
        <taxon>Anaerofustis</taxon>
    </lineage>
</organism>
<evidence type="ECO:0000313" key="2">
    <source>
        <dbReference type="EMBL" id="RGD73821.1"/>
    </source>
</evidence>
<dbReference type="AlphaFoldDB" id="A0A3E3DX20"/>
<comment type="caution">
    <text evidence="2">The sequence shown here is derived from an EMBL/GenBank/DDBJ whole genome shotgun (WGS) entry which is preliminary data.</text>
</comment>
<evidence type="ECO:0000256" key="1">
    <source>
        <dbReference type="SAM" id="MobiDB-lite"/>
    </source>
</evidence>
<protein>
    <recommendedName>
        <fullName evidence="4">DUF4355 domain-containing protein</fullName>
    </recommendedName>
</protein>
<accession>A0A3E3DX20</accession>
<feature type="region of interest" description="Disordered" evidence="1">
    <location>
        <begin position="233"/>
        <end position="265"/>
    </location>
</feature>
<feature type="compositionally biased region" description="Basic residues" evidence="1">
    <location>
        <begin position="249"/>
        <end position="259"/>
    </location>
</feature>
<sequence>MAYEEYEQNEEILEDDDALEEEEQEELEDETLNEEEHEDVEDENPEDVSYEDTQEEEEKTFSQADVDRIINRKFGKVRRETEAEKEQYNELIHTLKSGMKFEGEDVSIGELNKKLREAFEEQDVTIPEYHRGLSKHEQEVLAKDRANEVLEGGIEDVAEEYQRLRDKDRLSYSEQIQFKTYERELAIFQAKDELEKQGKDSNVLESEDFIKFASKYKADISLSEIYSDYERYTTNPEIENKPRPAGSVRSKKQSNKIKNHYSPDEAREFTTEELLKNPKLLDAINKSSEEW</sequence>
<dbReference type="EMBL" id="QUSM01000004">
    <property type="protein sequence ID" value="RGD73821.1"/>
    <property type="molecule type" value="Genomic_DNA"/>
</dbReference>
<evidence type="ECO:0000313" key="3">
    <source>
        <dbReference type="Proteomes" id="UP000261212"/>
    </source>
</evidence>
<gene>
    <name evidence="2" type="ORF">DW687_08575</name>
</gene>
<name>A0A3E3DX20_9FIRM</name>